<gene>
    <name evidence="4" type="ORF">GB928_015205</name>
</gene>
<dbReference type="PANTHER" id="PTHR33755:SF9">
    <property type="entry name" value="TOXIN PARE1"/>
    <property type="match status" value="1"/>
</dbReference>
<dbReference type="InterPro" id="IPR035093">
    <property type="entry name" value="RelE/ParE_toxin_dom_sf"/>
</dbReference>
<dbReference type="InterPro" id="IPR007712">
    <property type="entry name" value="RelE/ParE_toxin"/>
</dbReference>
<proteinExistence type="inferred from homology"/>
<evidence type="ECO:0000256" key="2">
    <source>
        <dbReference type="ARBA" id="ARBA00022649"/>
    </source>
</evidence>
<organism evidence="4 5">
    <name type="scientific">Shinella curvata</name>
    <dbReference type="NCBI Taxonomy" id="1817964"/>
    <lineage>
        <taxon>Bacteria</taxon>
        <taxon>Pseudomonadati</taxon>
        <taxon>Pseudomonadota</taxon>
        <taxon>Alphaproteobacteria</taxon>
        <taxon>Hyphomicrobiales</taxon>
        <taxon>Rhizobiaceae</taxon>
        <taxon>Shinella</taxon>
    </lineage>
</organism>
<dbReference type="Pfam" id="PF05016">
    <property type="entry name" value="ParE_toxin"/>
    <property type="match status" value="1"/>
</dbReference>
<dbReference type="RefSeq" id="WP_244760227.1">
    <property type="nucleotide sequence ID" value="NZ_JALJCJ010000002.1"/>
</dbReference>
<keyword evidence="2" id="KW-1277">Toxin-antitoxin system</keyword>
<dbReference type="Gene3D" id="3.30.2310.20">
    <property type="entry name" value="RelE-like"/>
    <property type="match status" value="1"/>
</dbReference>
<evidence type="ECO:0000313" key="4">
    <source>
        <dbReference type="EMBL" id="MDO6122539.1"/>
    </source>
</evidence>
<dbReference type="PANTHER" id="PTHR33755">
    <property type="entry name" value="TOXIN PARE1-RELATED"/>
    <property type="match status" value="1"/>
</dbReference>
<evidence type="ECO:0000256" key="3">
    <source>
        <dbReference type="PIRNR" id="PIRNR029218"/>
    </source>
</evidence>
<sequence length="99" mass="11095">MGAFRFTESAETDVDTVISYTMATWGDAQADAYIGGLFHILELISENPSLGRARSELAEGLHSFPYREHLIFYLIHDDAILVVRVLAAKQGLKSSFFKR</sequence>
<evidence type="ECO:0000256" key="1">
    <source>
        <dbReference type="ARBA" id="ARBA00006226"/>
    </source>
</evidence>
<dbReference type="PIRSF" id="PIRSF029218">
    <property type="entry name" value="ParE"/>
    <property type="match status" value="1"/>
</dbReference>
<reference evidence="4" key="1">
    <citation type="submission" date="2022-04" db="EMBL/GenBank/DDBJ databases">
        <title>Shinella lacus sp. nov., a novel member of the genus Shinella from water.</title>
        <authorList>
            <person name="Deng Y."/>
        </authorList>
    </citation>
    <scope>NUCLEOTIDE SEQUENCE</scope>
    <source>
        <strain evidence="4">JCM 31239</strain>
    </source>
</reference>
<comment type="caution">
    <text evidence="4">The sequence shown here is derived from an EMBL/GenBank/DDBJ whole genome shotgun (WGS) entry which is preliminary data.</text>
</comment>
<evidence type="ECO:0000313" key="5">
    <source>
        <dbReference type="Proteomes" id="UP001177080"/>
    </source>
</evidence>
<dbReference type="InterPro" id="IPR051803">
    <property type="entry name" value="TA_system_RelE-like_toxin"/>
</dbReference>
<dbReference type="EMBL" id="WHSC02000006">
    <property type="protein sequence ID" value="MDO6122539.1"/>
    <property type="molecule type" value="Genomic_DNA"/>
</dbReference>
<name>A0ABT8XGP1_9HYPH</name>
<dbReference type="InterPro" id="IPR028344">
    <property type="entry name" value="ParE1/4"/>
</dbReference>
<keyword evidence="5" id="KW-1185">Reference proteome</keyword>
<dbReference type="Proteomes" id="UP001177080">
    <property type="component" value="Unassembled WGS sequence"/>
</dbReference>
<protein>
    <recommendedName>
        <fullName evidence="3">Toxin</fullName>
    </recommendedName>
</protein>
<comment type="similarity">
    <text evidence="1 3">Belongs to the RelE toxin family.</text>
</comment>
<accession>A0ABT8XGP1</accession>